<dbReference type="PANTHER" id="PTHR48100:SF54">
    <property type="entry name" value="PHOSPHATASE SPAC5H10.03-RELATED"/>
    <property type="match status" value="1"/>
</dbReference>
<gene>
    <name evidence="1" type="ORF">BDV25DRAFT_171027</name>
</gene>
<sequence length="218" mass="24735">MPPILHLVCHAQGEHNVNNFHYIRGPMLTDLGKRQCQELRKAFQHHEDISLVLASPLKRTELSHLTCDLGVDRKDVVINAPKLIAEGAPAYNLDKLDLSMVGENWNSKAGIYAPTLNAVRRRAASLRSWLWQRPEKCIVLVTHGGFLHYLTEDWTGYDRSRGTGYMNCETRQYEFSSGSTQDDAHLVEVGISRERVDRPAGLDAHVIHEIDEIERVSE</sequence>
<accession>A0A5N6TZV4</accession>
<reference evidence="1 2" key="1">
    <citation type="submission" date="2019-04" db="EMBL/GenBank/DDBJ databases">
        <title>Friends and foes A comparative genomics study of 23 Aspergillus species from section Flavi.</title>
        <authorList>
            <consortium name="DOE Joint Genome Institute"/>
            <person name="Kjaerbolling I."/>
            <person name="Vesth T."/>
            <person name="Frisvad J.C."/>
            <person name="Nybo J.L."/>
            <person name="Theobald S."/>
            <person name="Kildgaard S."/>
            <person name="Isbrandt T."/>
            <person name="Kuo A."/>
            <person name="Sato A."/>
            <person name="Lyhne E.K."/>
            <person name="Kogle M.E."/>
            <person name="Wiebenga A."/>
            <person name="Kun R.S."/>
            <person name="Lubbers R.J."/>
            <person name="Makela M.R."/>
            <person name="Barry K."/>
            <person name="Chovatia M."/>
            <person name="Clum A."/>
            <person name="Daum C."/>
            <person name="Haridas S."/>
            <person name="He G."/>
            <person name="LaButti K."/>
            <person name="Lipzen A."/>
            <person name="Mondo S."/>
            <person name="Riley R."/>
            <person name="Salamov A."/>
            <person name="Simmons B.A."/>
            <person name="Magnuson J.K."/>
            <person name="Henrissat B."/>
            <person name="Mortensen U.H."/>
            <person name="Larsen T.O."/>
            <person name="Devries R.P."/>
            <person name="Grigoriev I.V."/>
            <person name="Machida M."/>
            <person name="Baker S.E."/>
            <person name="Andersen M.R."/>
        </authorList>
    </citation>
    <scope>NUCLEOTIDE SEQUENCE [LARGE SCALE GENOMIC DNA]</scope>
    <source>
        <strain evidence="1 2">IBT 18842</strain>
    </source>
</reference>
<name>A0A5N6TZV4_ASPAV</name>
<organism evidence="1 2">
    <name type="scientific">Aspergillus avenaceus</name>
    <dbReference type="NCBI Taxonomy" id="36643"/>
    <lineage>
        <taxon>Eukaryota</taxon>
        <taxon>Fungi</taxon>
        <taxon>Dikarya</taxon>
        <taxon>Ascomycota</taxon>
        <taxon>Pezizomycotina</taxon>
        <taxon>Eurotiomycetes</taxon>
        <taxon>Eurotiomycetidae</taxon>
        <taxon>Eurotiales</taxon>
        <taxon>Aspergillaceae</taxon>
        <taxon>Aspergillus</taxon>
        <taxon>Aspergillus subgen. Circumdati</taxon>
    </lineage>
</organism>
<dbReference type="SMART" id="SM00855">
    <property type="entry name" value="PGAM"/>
    <property type="match status" value="1"/>
</dbReference>
<dbReference type="SUPFAM" id="SSF53254">
    <property type="entry name" value="Phosphoglycerate mutase-like"/>
    <property type="match status" value="1"/>
</dbReference>
<dbReference type="GO" id="GO:0005737">
    <property type="term" value="C:cytoplasm"/>
    <property type="evidence" value="ECO:0007669"/>
    <property type="project" value="TreeGrafter"/>
</dbReference>
<dbReference type="CDD" id="cd07067">
    <property type="entry name" value="HP_PGM_like"/>
    <property type="match status" value="1"/>
</dbReference>
<dbReference type="Gene3D" id="3.40.50.1240">
    <property type="entry name" value="Phosphoglycerate mutase-like"/>
    <property type="match status" value="2"/>
</dbReference>
<dbReference type="InterPro" id="IPR029033">
    <property type="entry name" value="His_PPase_superfam"/>
</dbReference>
<evidence type="ECO:0000313" key="2">
    <source>
        <dbReference type="Proteomes" id="UP000325780"/>
    </source>
</evidence>
<proteinExistence type="predicted"/>
<dbReference type="OrthoDB" id="496981at2759"/>
<dbReference type="AlphaFoldDB" id="A0A5N6TZV4"/>
<dbReference type="PANTHER" id="PTHR48100">
    <property type="entry name" value="BROAD-SPECIFICITY PHOSPHATASE YOR283W-RELATED"/>
    <property type="match status" value="1"/>
</dbReference>
<dbReference type="InterPro" id="IPR050275">
    <property type="entry name" value="PGM_Phosphatase"/>
</dbReference>
<dbReference type="GO" id="GO:0016791">
    <property type="term" value="F:phosphatase activity"/>
    <property type="evidence" value="ECO:0007669"/>
    <property type="project" value="TreeGrafter"/>
</dbReference>
<dbReference type="EMBL" id="ML742062">
    <property type="protein sequence ID" value="KAE8151902.1"/>
    <property type="molecule type" value="Genomic_DNA"/>
</dbReference>
<evidence type="ECO:0000313" key="1">
    <source>
        <dbReference type="EMBL" id="KAE8151902.1"/>
    </source>
</evidence>
<protein>
    <submittedName>
        <fullName evidence="1">Histidine phosphatase superfamily</fullName>
    </submittedName>
</protein>
<dbReference type="Pfam" id="PF00300">
    <property type="entry name" value="His_Phos_1"/>
    <property type="match status" value="1"/>
</dbReference>
<dbReference type="InterPro" id="IPR013078">
    <property type="entry name" value="His_Pase_superF_clade-1"/>
</dbReference>
<dbReference type="Proteomes" id="UP000325780">
    <property type="component" value="Unassembled WGS sequence"/>
</dbReference>
<keyword evidence="2" id="KW-1185">Reference proteome</keyword>